<feature type="non-terminal residue" evidence="1">
    <location>
        <position position="1"/>
    </location>
</feature>
<proteinExistence type="predicted"/>
<protein>
    <submittedName>
        <fullName evidence="1">Uncharacterized protein</fullName>
    </submittedName>
</protein>
<accession>A0A383F186</accession>
<dbReference type="EMBL" id="UINC01230535">
    <property type="protein sequence ID" value="SVE62699.1"/>
    <property type="molecule type" value="Genomic_DNA"/>
</dbReference>
<evidence type="ECO:0000313" key="1">
    <source>
        <dbReference type="EMBL" id="SVE62699.1"/>
    </source>
</evidence>
<name>A0A383F186_9ZZZZ</name>
<organism evidence="1">
    <name type="scientific">marine metagenome</name>
    <dbReference type="NCBI Taxonomy" id="408172"/>
    <lineage>
        <taxon>unclassified sequences</taxon>
        <taxon>metagenomes</taxon>
        <taxon>ecological metagenomes</taxon>
    </lineage>
</organism>
<gene>
    <name evidence="1" type="ORF">METZ01_LOCUS515553</name>
</gene>
<dbReference type="AlphaFoldDB" id="A0A383F186"/>
<sequence length="53" mass="6316">NQWFTLMDWNPKIKFIKINRKNDGSDKVNGPISEWKNLTNIEYADYSRLDNLA</sequence>
<reference evidence="1" key="1">
    <citation type="submission" date="2018-05" db="EMBL/GenBank/DDBJ databases">
        <authorList>
            <person name="Lanie J.A."/>
            <person name="Ng W.-L."/>
            <person name="Kazmierczak K.M."/>
            <person name="Andrzejewski T.M."/>
            <person name="Davidsen T.M."/>
            <person name="Wayne K.J."/>
            <person name="Tettelin H."/>
            <person name="Glass J.I."/>
            <person name="Rusch D."/>
            <person name="Podicherti R."/>
            <person name="Tsui H.-C.T."/>
            <person name="Winkler M.E."/>
        </authorList>
    </citation>
    <scope>NUCLEOTIDE SEQUENCE</scope>
</reference>